<dbReference type="InterPro" id="IPR021924">
    <property type="entry name" value="DUF3537"/>
</dbReference>
<evidence type="ECO:0000313" key="1">
    <source>
        <dbReference type="EMBL" id="RRT53445.1"/>
    </source>
</evidence>
<dbReference type="EMBL" id="AMZH03011137">
    <property type="protein sequence ID" value="RRT53445.1"/>
    <property type="molecule type" value="Genomic_DNA"/>
</dbReference>
<sequence length="147" mass="15911">MVGEGVLVEAITGNSTEPLLPSKVSYVCNLSCADDELKNFRSCLRWICVNQSNAKHVMVSWSRFLLLGIFDPTASHFVLSYAPTHRSSNGVVQLSLTFASDLPYLCLFALVPVVDAASPRLLLNLQPSASATTRLFAPKLLSAAVVE</sequence>
<accession>A0A426YNY7</accession>
<dbReference type="PANTHER" id="PTHR31963">
    <property type="entry name" value="RAS GUANINE NUCLEOTIDE EXCHANGE FACTOR K"/>
    <property type="match status" value="1"/>
</dbReference>
<evidence type="ECO:0000313" key="2">
    <source>
        <dbReference type="Proteomes" id="UP000287651"/>
    </source>
</evidence>
<comment type="caution">
    <text evidence="1">The sequence shown here is derived from an EMBL/GenBank/DDBJ whole genome shotgun (WGS) entry which is preliminary data.</text>
</comment>
<dbReference type="AlphaFoldDB" id="A0A426YNY7"/>
<reference evidence="1 2" key="1">
    <citation type="journal article" date="2014" name="Agronomy (Basel)">
        <title>A Draft Genome Sequence for Ensete ventricosum, the Drought-Tolerant Tree Against Hunger.</title>
        <authorList>
            <person name="Harrison J."/>
            <person name="Moore K.A."/>
            <person name="Paszkiewicz K."/>
            <person name="Jones T."/>
            <person name="Grant M."/>
            <person name="Ambacheew D."/>
            <person name="Muzemil S."/>
            <person name="Studholme D.J."/>
        </authorList>
    </citation>
    <scope>NUCLEOTIDE SEQUENCE [LARGE SCALE GENOMIC DNA]</scope>
</reference>
<dbReference type="Proteomes" id="UP000287651">
    <property type="component" value="Unassembled WGS sequence"/>
</dbReference>
<dbReference type="PANTHER" id="PTHR31963:SF29">
    <property type="entry name" value="OS02G0566400 PROTEIN"/>
    <property type="match status" value="1"/>
</dbReference>
<name>A0A426YNY7_ENSVE</name>
<proteinExistence type="predicted"/>
<protein>
    <submittedName>
        <fullName evidence="1">Uncharacterized protein</fullName>
    </submittedName>
</protein>
<dbReference type="Pfam" id="PF12056">
    <property type="entry name" value="DUF3537"/>
    <property type="match status" value="1"/>
</dbReference>
<organism evidence="1 2">
    <name type="scientific">Ensete ventricosum</name>
    <name type="common">Abyssinian banana</name>
    <name type="synonym">Musa ensete</name>
    <dbReference type="NCBI Taxonomy" id="4639"/>
    <lineage>
        <taxon>Eukaryota</taxon>
        <taxon>Viridiplantae</taxon>
        <taxon>Streptophyta</taxon>
        <taxon>Embryophyta</taxon>
        <taxon>Tracheophyta</taxon>
        <taxon>Spermatophyta</taxon>
        <taxon>Magnoliopsida</taxon>
        <taxon>Liliopsida</taxon>
        <taxon>Zingiberales</taxon>
        <taxon>Musaceae</taxon>
        <taxon>Ensete</taxon>
    </lineage>
</organism>
<gene>
    <name evidence="1" type="ORF">B296_00022008</name>
</gene>